<gene>
    <name evidence="2" type="ORF">DL762_006718</name>
</gene>
<reference evidence="2 3" key="1">
    <citation type="submission" date="2018-06" db="EMBL/GenBank/DDBJ databases">
        <title>Complete Genomes of Monosporascus.</title>
        <authorList>
            <person name="Robinson A.J."/>
            <person name="Natvig D.O."/>
        </authorList>
    </citation>
    <scope>NUCLEOTIDE SEQUENCE [LARGE SCALE GENOMIC DNA]</scope>
    <source>
        <strain evidence="2 3">CBS 609.92</strain>
    </source>
</reference>
<dbReference type="Proteomes" id="UP000294003">
    <property type="component" value="Unassembled WGS sequence"/>
</dbReference>
<sequence length="133" mass="14704">MKAYQCLADMLHQKLRESPDSLTQAERPGGISPRNDQHASSKGIMPYLSIKAMRLVMPRKAIAETNLHLVSQKVQHLKIPVRQYVSRMAAAQPSQAPSTEAPKEGSWHPIETPAGDSATITDLVEPELVEIRV</sequence>
<feature type="region of interest" description="Disordered" evidence="1">
    <location>
        <begin position="15"/>
        <end position="42"/>
    </location>
</feature>
<comment type="caution">
    <text evidence="2">The sequence shown here is derived from an EMBL/GenBank/DDBJ whole genome shotgun (WGS) entry which is preliminary data.</text>
</comment>
<keyword evidence="3" id="KW-1185">Reference proteome</keyword>
<proteinExistence type="predicted"/>
<feature type="region of interest" description="Disordered" evidence="1">
    <location>
        <begin position="89"/>
        <end position="119"/>
    </location>
</feature>
<evidence type="ECO:0000313" key="3">
    <source>
        <dbReference type="Proteomes" id="UP000294003"/>
    </source>
</evidence>
<protein>
    <submittedName>
        <fullName evidence="2">Uncharacterized protein</fullName>
    </submittedName>
</protein>
<dbReference type="EMBL" id="QJNS01000222">
    <property type="protein sequence ID" value="RYO82237.1"/>
    <property type="molecule type" value="Genomic_DNA"/>
</dbReference>
<evidence type="ECO:0000313" key="2">
    <source>
        <dbReference type="EMBL" id="RYO82237.1"/>
    </source>
</evidence>
<organism evidence="2 3">
    <name type="scientific">Monosporascus cannonballus</name>
    <dbReference type="NCBI Taxonomy" id="155416"/>
    <lineage>
        <taxon>Eukaryota</taxon>
        <taxon>Fungi</taxon>
        <taxon>Dikarya</taxon>
        <taxon>Ascomycota</taxon>
        <taxon>Pezizomycotina</taxon>
        <taxon>Sordariomycetes</taxon>
        <taxon>Xylariomycetidae</taxon>
        <taxon>Xylariales</taxon>
        <taxon>Xylariales incertae sedis</taxon>
        <taxon>Monosporascus</taxon>
    </lineage>
</organism>
<name>A0ABY0H1N2_9PEZI</name>
<evidence type="ECO:0000256" key="1">
    <source>
        <dbReference type="SAM" id="MobiDB-lite"/>
    </source>
</evidence>
<accession>A0ABY0H1N2</accession>